<evidence type="ECO:0000313" key="7">
    <source>
        <dbReference type="Proteomes" id="UP000198556"/>
    </source>
</evidence>
<dbReference type="STRING" id="137733.SAMN05421767_11039"/>
<reference evidence="6 7" key="1">
    <citation type="submission" date="2016-10" db="EMBL/GenBank/DDBJ databases">
        <authorList>
            <person name="de Groot N.N."/>
        </authorList>
    </citation>
    <scope>NUCLEOTIDE SEQUENCE [LARGE SCALE GENOMIC DNA]</scope>
    <source>
        <strain evidence="6 7">DSM 15827</strain>
    </source>
</reference>
<dbReference type="Gene3D" id="3.90.230.10">
    <property type="entry name" value="Creatinase/methionine aminopeptidase superfamily"/>
    <property type="match status" value="1"/>
</dbReference>
<dbReference type="AlphaFoldDB" id="A0A1H9JUM1"/>
<dbReference type="CDD" id="cd01092">
    <property type="entry name" value="APP-like"/>
    <property type="match status" value="1"/>
</dbReference>
<comment type="cofactor">
    <cofactor evidence="1">
        <name>Mn(2+)</name>
        <dbReference type="ChEBI" id="CHEBI:29035"/>
    </cofactor>
</comment>
<dbReference type="SUPFAM" id="SSF55920">
    <property type="entry name" value="Creatinase/aminopeptidase"/>
    <property type="match status" value="1"/>
</dbReference>
<evidence type="ECO:0000259" key="4">
    <source>
        <dbReference type="Pfam" id="PF00557"/>
    </source>
</evidence>
<dbReference type="EMBL" id="FOGF01000010">
    <property type="protein sequence ID" value="SEQ90487.1"/>
    <property type="molecule type" value="Genomic_DNA"/>
</dbReference>
<dbReference type="InterPro" id="IPR000994">
    <property type="entry name" value="Pept_M24"/>
</dbReference>
<dbReference type="Proteomes" id="UP000198556">
    <property type="component" value="Unassembled WGS sequence"/>
</dbReference>
<dbReference type="SUPFAM" id="SSF53092">
    <property type="entry name" value="Creatinase/prolidase N-terminal domain"/>
    <property type="match status" value="1"/>
</dbReference>
<evidence type="ECO:0000259" key="5">
    <source>
        <dbReference type="Pfam" id="PF01321"/>
    </source>
</evidence>
<accession>A0A1H9JUM1</accession>
<comment type="similarity">
    <text evidence="2">Belongs to the peptidase M24B family.</text>
</comment>
<dbReference type="OrthoDB" id="9806388at2"/>
<keyword evidence="3" id="KW-0464">Manganese</keyword>
<gene>
    <name evidence="6" type="ORF">SAMN05421767_11039</name>
</gene>
<feature type="domain" description="Peptidase M24" evidence="4">
    <location>
        <begin position="146"/>
        <end position="349"/>
    </location>
</feature>
<dbReference type="Pfam" id="PF00557">
    <property type="entry name" value="Peptidase_M24"/>
    <property type="match status" value="1"/>
</dbReference>
<dbReference type="InterPro" id="IPR000587">
    <property type="entry name" value="Creatinase_N"/>
</dbReference>
<dbReference type="PANTHER" id="PTHR46112:SF10">
    <property type="entry name" value="DIPEPTIDASE YKVY-RELATED"/>
    <property type="match status" value="1"/>
</dbReference>
<dbReference type="Pfam" id="PF01321">
    <property type="entry name" value="Creatinase_N"/>
    <property type="match status" value="1"/>
</dbReference>
<dbReference type="InterPro" id="IPR050659">
    <property type="entry name" value="Peptidase_M24B"/>
</dbReference>
<evidence type="ECO:0000256" key="1">
    <source>
        <dbReference type="ARBA" id="ARBA00001936"/>
    </source>
</evidence>
<dbReference type="Gene3D" id="3.40.350.10">
    <property type="entry name" value="Creatinase/prolidase N-terminal domain"/>
    <property type="match status" value="1"/>
</dbReference>
<evidence type="ECO:0000313" key="6">
    <source>
        <dbReference type="EMBL" id="SEQ90487.1"/>
    </source>
</evidence>
<dbReference type="RefSeq" id="WP_089746351.1">
    <property type="nucleotide sequence ID" value="NZ_FOGF01000010.1"/>
</dbReference>
<sequence length="363" mass="40575">MNKLTRLNTFLSDQQLDIAFIQDPATIRFFTNYSTDPHERVVSLVVAPDKTPLLFVPSLEAKMAKEAEPNFTIVSYQDHENPYQLLTEAIIREFNTPKTCAIEKKYVTLFTAEQLKIFLPELVFATDLTDFVNMERIIKTPEQIALLKESGKFADLAMKVGVDSLQVGISEVEVVAKIEYEMKKVGISHMSFDTMVLFGDHAADPHGEPGTRTLKENELVLFDLGTMYKGYASDMTRTVYFGHEIKAFDQEIHQIVQEAHDLAMKAVKPGMTAEQIDAIARTHIEKAGYGDYFIHRLGHGIGQSCHEFPSIMSGNTLVLQEGMCFSIEPGIYIPGKVGVRVEDCVVVTKDGCISFTNAPSYTA</sequence>
<dbReference type="PANTHER" id="PTHR46112">
    <property type="entry name" value="AMINOPEPTIDASE"/>
    <property type="match status" value="1"/>
</dbReference>
<proteinExistence type="inferred from homology"/>
<evidence type="ECO:0000256" key="3">
    <source>
        <dbReference type="ARBA" id="ARBA00023211"/>
    </source>
</evidence>
<keyword evidence="7" id="KW-1185">Reference proteome</keyword>
<name>A0A1H9JUM1_9LACT</name>
<dbReference type="InterPro" id="IPR036005">
    <property type="entry name" value="Creatinase/aminopeptidase-like"/>
</dbReference>
<protein>
    <submittedName>
        <fullName evidence="6">Xaa-Pro dipeptidase</fullName>
    </submittedName>
</protein>
<feature type="domain" description="Creatinase N-terminal" evidence="5">
    <location>
        <begin position="4"/>
        <end position="127"/>
    </location>
</feature>
<organism evidence="6 7">
    <name type="scientific">Granulicatella balaenopterae</name>
    <dbReference type="NCBI Taxonomy" id="137733"/>
    <lineage>
        <taxon>Bacteria</taxon>
        <taxon>Bacillati</taxon>
        <taxon>Bacillota</taxon>
        <taxon>Bacilli</taxon>
        <taxon>Lactobacillales</taxon>
        <taxon>Carnobacteriaceae</taxon>
        <taxon>Granulicatella</taxon>
    </lineage>
</organism>
<evidence type="ECO:0000256" key="2">
    <source>
        <dbReference type="ARBA" id="ARBA00008766"/>
    </source>
</evidence>
<dbReference type="InterPro" id="IPR029149">
    <property type="entry name" value="Creatin/AminoP/Spt16_N"/>
</dbReference>